<dbReference type="PANTHER" id="PTHR14614">
    <property type="entry name" value="HEPATOCELLULAR CARCINOMA-ASSOCIATED ANTIGEN"/>
    <property type="match status" value="1"/>
</dbReference>
<dbReference type="GO" id="GO:0008757">
    <property type="term" value="F:S-adenosylmethionine-dependent methyltransferase activity"/>
    <property type="evidence" value="ECO:0007669"/>
    <property type="project" value="UniProtKB-ARBA"/>
</dbReference>
<dbReference type="EMBL" id="QVQW01000135">
    <property type="protein sequence ID" value="RKU39891.1"/>
    <property type="molecule type" value="Genomic_DNA"/>
</dbReference>
<evidence type="ECO:0000313" key="3">
    <source>
        <dbReference type="Proteomes" id="UP000275385"/>
    </source>
</evidence>
<dbReference type="InterPro" id="IPR019410">
    <property type="entry name" value="Methyltransf_16"/>
</dbReference>
<organism evidence="2 3">
    <name type="scientific">Coniochaeta pulveracea</name>
    <dbReference type="NCBI Taxonomy" id="177199"/>
    <lineage>
        <taxon>Eukaryota</taxon>
        <taxon>Fungi</taxon>
        <taxon>Dikarya</taxon>
        <taxon>Ascomycota</taxon>
        <taxon>Pezizomycotina</taxon>
        <taxon>Sordariomycetes</taxon>
        <taxon>Sordariomycetidae</taxon>
        <taxon>Coniochaetales</taxon>
        <taxon>Coniochaetaceae</taxon>
        <taxon>Coniochaeta</taxon>
    </lineage>
</organism>
<feature type="region of interest" description="Disordered" evidence="1">
    <location>
        <begin position="75"/>
        <end position="95"/>
    </location>
</feature>
<feature type="compositionally biased region" description="Pro residues" evidence="1">
    <location>
        <begin position="1"/>
        <end position="13"/>
    </location>
</feature>
<reference evidence="2 3" key="1">
    <citation type="submission" date="2018-08" db="EMBL/GenBank/DDBJ databases">
        <title>Draft genome of the lignicolous fungus Coniochaeta pulveracea.</title>
        <authorList>
            <person name="Borstlap C.J."/>
            <person name="De Witt R.N."/>
            <person name="Botha A."/>
            <person name="Volschenk H."/>
        </authorList>
    </citation>
    <scope>NUCLEOTIDE SEQUENCE [LARGE SCALE GENOMIC DNA]</scope>
    <source>
        <strain evidence="2 3">CAB683</strain>
    </source>
</reference>
<dbReference type="STRING" id="177199.A0A420XW66"/>
<dbReference type="Pfam" id="PF10294">
    <property type="entry name" value="Methyltransf_16"/>
    <property type="match status" value="1"/>
</dbReference>
<feature type="compositionally biased region" description="Acidic residues" evidence="1">
    <location>
        <begin position="86"/>
        <end position="95"/>
    </location>
</feature>
<evidence type="ECO:0000256" key="1">
    <source>
        <dbReference type="SAM" id="MobiDB-lite"/>
    </source>
</evidence>
<feature type="region of interest" description="Disordered" evidence="1">
    <location>
        <begin position="1"/>
        <end position="20"/>
    </location>
</feature>
<dbReference type="PANTHER" id="PTHR14614:SF147">
    <property type="entry name" value="S-ADENOSYLMETHIONINE-DEPENDENT METHYLTRANSFERASE OF THE SEVEN BETA-STRAND FAMILY"/>
    <property type="match status" value="1"/>
</dbReference>
<accession>A0A420XW66</accession>
<dbReference type="Proteomes" id="UP000275385">
    <property type="component" value="Unassembled WGS sequence"/>
</dbReference>
<dbReference type="OrthoDB" id="433955at2759"/>
<dbReference type="Gene3D" id="3.40.50.150">
    <property type="entry name" value="Vaccinia Virus protein VP39"/>
    <property type="match status" value="1"/>
</dbReference>
<protein>
    <submittedName>
        <fullName evidence="2">Uncharacterized protein</fullName>
    </submittedName>
</protein>
<proteinExistence type="predicted"/>
<comment type="caution">
    <text evidence="2">The sequence shown here is derived from an EMBL/GenBank/DDBJ whole genome shotgun (WGS) entry which is preliminary data.</text>
</comment>
<dbReference type="InterPro" id="IPR029063">
    <property type="entry name" value="SAM-dependent_MTases_sf"/>
</dbReference>
<dbReference type="SUPFAM" id="SSF53335">
    <property type="entry name" value="S-adenosyl-L-methionine-dependent methyltransferases"/>
    <property type="match status" value="1"/>
</dbReference>
<dbReference type="AlphaFoldDB" id="A0A420XW66"/>
<keyword evidence="3" id="KW-1185">Reference proteome</keyword>
<gene>
    <name evidence="2" type="ORF">DL546_001164</name>
</gene>
<feature type="compositionally biased region" description="Polar residues" evidence="1">
    <location>
        <begin position="75"/>
        <end position="84"/>
    </location>
</feature>
<name>A0A420XW66_9PEZI</name>
<evidence type="ECO:0000313" key="2">
    <source>
        <dbReference type="EMBL" id="RKU39891.1"/>
    </source>
</evidence>
<sequence>MGQPTSPLPPTSSLPPLRQPSNLTEAQISAALDNLCRIYCVNAILSSELVHAAAAASSAVKADRLLELKQTDSGYSSGVNSGYASETEDEVEQEVDLSELRADEFERSFAVRWLQGFIASAEVELAACFASEEGLQLALDRAAELLTSLLCPVPDGEDGEGEGGEEDGEDDIFWRDFNFPLCESGDETLSVRLKDGLAGHRSEDHTDVGLQTWGASIILCQMMCATPERFGLNAVALGSSPKIVELGAGTGLVSLLLGKLLPRLAVERPMIVATDYHPTVIENLVDNIDVNFPTTSGAEEVKEQDEDDATKAAVQACALDWAETSGRSDWPLGEDKADMLFATDVIYAPEHAEMLYDCAARLLSPDGVFWLLATVRQNGRFNAVSDTVEAVFGERQRMQETREGKGLTILYSERLEKQSSVGRGDETFYKLFRIGWQ</sequence>